<proteinExistence type="predicted"/>
<evidence type="ECO:0000313" key="1">
    <source>
        <dbReference type="EMBL" id="TDT50919.1"/>
    </source>
</evidence>
<evidence type="ECO:0000313" key="2">
    <source>
        <dbReference type="Proteomes" id="UP000295325"/>
    </source>
</evidence>
<gene>
    <name evidence="1" type="ORF">EDD71_12314</name>
</gene>
<comment type="caution">
    <text evidence="1">The sequence shown here is derived from an EMBL/GenBank/DDBJ whole genome shotgun (WGS) entry which is preliminary data.</text>
</comment>
<organism evidence="1 2">
    <name type="scientific">Fonticella tunisiensis</name>
    <dbReference type="NCBI Taxonomy" id="1096341"/>
    <lineage>
        <taxon>Bacteria</taxon>
        <taxon>Bacillati</taxon>
        <taxon>Bacillota</taxon>
        <taxon>Clostridia</taxon>
        <taxon>Eubacteriales</taxon>
        <taxon>Clostridiaceae</taxon>
        <taxon>Fonticella</taxon>
    </lineage>
</organism>
<accession>A0A4R7KDI0</accession>
<reference evidence="1 2" key="1">
    <citation type="submission" date="2019-03" db="EMBL/GenBank/DDBJ databases">
        <title>Genomic Encyclopedia of Type Strains, Phase IV (KMG-IV): sequencing the most valuable type-strain genomes for metagenomic binning, comparative biology and taxonomic classification.</title>
        <authorList>
            <person name="Goeker M."/>
        </authorList>
    </citation>
    <scope>NUCLEOTIDE SEQUENCE [LARGE SCALE GENOMIC DNA]</scope>
    <source>
        <strain evidence="1 2">DSM 24455</strain>
    </source>
</reference>
<dbReference type="EMBL" id="SOAZ01000023">
    <property type="protein sequence ID" value="TDT50919.1"/>
    <property type="molecule type" value="Genomic_DNA"/>
</dbReference>
<dbReference type="AlphaFoldDB" id="A0A4R7KDI0"/>
<dbReference type="OrthoDB" id="423960at2"/>
<dbReference type="RefSeq" id="WP_133628909.1">
    <property type="nucleotide sequence ID" value="NZ_SOAZ01000023.1"/>
</dbReference>
<dbReference type="Proteomes" id="UP000295325">
    <property type="component" value="Unassembled WGS sequence"/>
</dbReference>
<protein>
    <submittedName>
        <fullName evidence="1">Uncharacterized protein</fullName>
    </submittedName>
</protein>
<keyword evidence="2" id="KW-1185">Reference proteome</keyword>
<sequence>MEERNIQSTAPGDDNISIIENVNIQVVQDTMSKIQQFQALVQKNLKQNHDYGIIPGSNKPTLLKPGAEKILMLLGLTSEYELIERVHDYEKGFFAFTIRAKLYRGQQLITEGVGHCNTREKKYRYHDPYTLANTCLKMAKKRALVDATLTVASLSDVFTQDLEDIDIASVEEDKSEAEDIEDEETITRAQAKRLYAISNGNVDLIKKVMERYGYKRSDEIKKIHYDKIAAEIENELNQVIKEGDYRGASIRH</sequence>
<name>A0A4R7KDI0_9CLOT</name>